<accession>A0ABT8L381</accession>
<dbReference type="SUPFAM" id="SSF53254">
    <property type="entry name" value="Phosphoglycerate mutase-like"/>
    <property type="match status" value="1"/>
</dbReference>
<protein>
    <recommendedName>
        <fullName evidence="1">Alpha-ribazole phosphatase</fullName>
        <ecNumber evidence="1">3.1.3.73</ecNumber>
    </recommendedName>
</protein>
<sequence>MEVYFIRHTTPLVDKGICYGQTNLELAPSFREEQEKVIKELPTSFDIVYSSPLKRCFHLAEKLTGKEFLVDDRLMEIDFGDWEMKSWHTLPREELETWMADYVNNAPPGGESMLTLQQRVLAWWSELEPSTSRKIAVVTHGGIIRTMNAHLNNLPLSEAFTKFQIPYGGIAVFKV</sequence>
<dbReference type="InterPro" id="IPR013078">
    <property type="entry name" value="His_Pase_superF_clade-1"/>
</dbReference>
<dbReference type="EC" id="3.1.3.73" evidence="1"/>
<dbReference type="Gene3D" id="3.40.50.1240">
    <property type="entry name" value="Phosphoglycerate mutase-like"/>
    <property type="match status" value="1"/>
</dbReference>
<dbReference type="InterPro" id="IPR029033">
    <property type="entry name" value="His_PPase_superfam"/>
</dbReference>
<gene>
    <name evidence="2" type="primary">cobC</name>
    <name evidence="2" type="ORF">QQ020_09125</name>
</gene>
<dbReference type="Pfam" id="PF00300">
    <property type="entry name" value="His_Phos_1"/>
    <property type="match status" value="1"/>
</dbReference>
<keyword evidence="3" id="KW-1185">Reference proteome</keyword>
<dbReference type="Proteomes" id="UP001172083">
    <property type="component" value="Unassembled WGS sequence"/>
</dbReference>
<evidence type="ECO:0000313" key="3">
    <source>
        <dbReference type="Proteomes" id="UP001172083"/>
    </source>
</evidence>
<proteinExistence type="predicted"/>
<dbReference type="NCBIfam" id="TIGR03162">
    <property type="entry name" value="ribazole_cobC"/>
    <property type="match status" value="1"/>
</dbReference>
<organism evidence="2 3">
    <name type="scientific">Agaribacillus aureus</name>
    <dbReference type="NCBI Taxonomy" id="3051825"/>
    <lineage>
        <taxon>Bacteria</taxon>
        <taxon>Pseudomonadati</taxon>
        <taxon>Bacteroidota</taxon>
        <taxon>Cytophagia</taxon>
        <taxon>Cytophagales</taxon>
        <taxon>Splendidivirgaceae</taxon>
        <taxon>Agaribacillus</taxon>
    </lineage>
</organism>
<dbReference type="PANTHER" id="PTHR48100">
    <property type="entry name" value="BROAD-SPECIFICITY PHOSPHATASE YOR283W-RELATED"/>
    <property type="match status" value="1"/>
</dbReference>
<dbReference type="PANTHER" id="PTHR48100:SF59">
    <property type="entry name" value="ADENOSYLCOBALAMIN_ALPHA-RIBAZOLE PHOSPHATASE"/>
    <property type="match status" value="1"/>
</dbReference>
<dbReference type="EMBL" id="JAUJEB010000001">
    <property type="protein sequence ID" value="MDN5212212.1"/>
    <property type="molecule type" value="Genomic_DNA"/>
</dbReference>
<evidence type="ECO:0000313" key="2">
    <source>
        <dbReference type="EMBL" id="MDN5212212.1"/>
    </source>
</evidence>
<comment type="caution">
    <text evidence="2">The sequence shown here is derived from an EMBL/GenBank/DDBJ whole genome shotgun (WGS) entry which is preliminary data.</text>
</comment>
<dbReference type="SMART" id="SM00855">
    <property type="entry name" value="PGAM"/>
    <property type="match status" value="1"/>
</dbReference>
<dbReference type="InterPro" id="IPR050275">
    <property type="entry name" value="PGM_Phosphatase"/>
</dbReference>
<dbReference type="InterPro" id="IPR017578">
    <property type="entry name" value="Ribazole_CobC"/>
</dbReference>
<name>A0ABT8L381_9BACT</name>
<dbReference type="CDD" id="cd07067">
    <property type="entry name" value="HP_PGM_like"/>
    <property type="match status" value="1"/>
</dbReference>
<reference evidence="2" key="1">
    <citation type="submission" date="2023-06" db="EMBL/GenBank/DDBJ databases">
        <title>Genomic of Agaribacillus aureum.</title>
        <authorList>
            <person name="Wang G."/>
        </authorList>
    </citation>
    <scope>NUCLEOTIDE SEQUENCE</scope>
    <source>
        <strain evidence="2">BMA12</strain>
    </source>
</reference>
<evidence type="ECO:0000256" key="1">
    <source>
        <dbReference type="NCBIfam" id="TIGR03162"/>
    </source>
</evidence>
<dbReference type="RefSeq" id="WP_346757534.1">
    <property type="nucleotide sequence ID" value="NZ_JAUJEB010000001.1"/>
</dbReference>